<feature type="domain" description="N-acetyltransferase" evidence="1">
    <location>
        <begin position="7"/>
        <end position="166"/>
    </location>
</feature>
<keyword evidence="4" id="KW-1185">Reference proteome</keyword>
<organism evidence="2 5">
    <name type="scientific">Micromonospora terminaliae</name>
    <dbReference type="NCBI Taxonomy" id="1914461"/>
    <lineage>
        <taxon>Bacteria</taxon>
        <taxon>Bacillati</taxon>
        <taxon>Actinomycetota</taxon>
        <taxon>Actinomycetes</taxon>
        <taxon>Micromonosporales</taxon>
        <taxon>Micromonosporaceae</taxon>
        <taxon>Micromonospora</taxon>
    </lineage>
</organism>
<dbReference type="InterPro" id="IPR000182">
    <property type="entry name" value="GNAT_dom"/>
</dbReference>
<dbReference type="SUPFAM" id="SSF55729">
    <property type="entry name" value="Acyl-CoA N-acyltransferases (Nat)"/>
    <property type="match status" value="1"/>
</dbReference>
<dbReference type="Pfam" id="PF00583">
    <property type="entry name" value="Acetyltransf_1"/>
    <property type="match status" value="1"/>
</dbReference>
<reference evidence="2 5" key="2">
    <citation type="submission" date="2020-02" db="EMBL/GenBank/DDBJ databases">
        <title>WGS of Micromonospora spp. isolated from hot spring.</title>
        <authorList>
            <person name="Thawai C."/>
        </authorList>
    </citation>
    <scope>NUCLEOTIDE SEQUENCE [LARGE SCALE GENOMIC DNA]</scope>
    <source>
        <strain evidence="2 5">TMS7</strain>
    </source>
</reference>
<evidence type="ECO:0000313" key="5">
    <source>
        <dbReference type="Proteomes" id="UP000477779"/>
    </source>
</evidence>
<dbReference type="PANTHER" id="PTHR43138">
    <property type="entry name" value="ACETYLTRANSFERASE, GNAT FAMILY"/>
    <property type="match status" value="1"/>
</dbReference>
<protein>
    <submittedName>
        <fullName evidence="2">GNAT family N-acetyltransferase</fullName>
    </submittedName>
</protein>
<evidence type="ECO:0000313" key="2">
    <source>
        <dbReference type="EMBL" id="NES31178.1"/>
    </source>
</evidence>
<dbReference type="GO" id="GO:0016747">
    <property type="term" value="F:acyltransferase activity, transferring groups other than amino-acyl groups"/>
    <property type="evidence" value="ECO:0007669"/>
    <property type="project" value="InterPro"/>
</dbReference>
<dbReference type="RefSeq" id="WP_154228594.1">
    <property type="nucleotide sequence ID" value="NZ_CP045309.1"/>
</dbReference>
<dbReference type="CDD" id="cd04301">
    <property type="entry name" value="NAT_SF"/>
    <property type="match status" value="1"/>
</dbReference>
<sequence length="171" mass="18057">MADTGPIVVRAAAEEDWPGIWPIIAEVARAGETFAMDATPDEATARADWMTPPPGRVTVACDPDGTILGTANMYANRPAQGSHVASGSIMVDARARERGVGRALVRDLIAWATRSGYAGIQFNAVVDTNVAAVRLYESEGFTTLGTAPGAFVHPTEGPVGLRIMWRQIHGG</sequence>
<dbReference type="EMBL" id="JAAHBZ010000015">
    <property type="protein sequence ID" value="NES31178.1"/>
    <property type="molecule type" value="Genomic_DNA"/>
</dbReference>
<dbReference type="PROSITE" id="PS51186">
    <property type="entry name" value="GNAT"/>
    <property type="match status" value="1"/>
</dbReference>
<evidence type="ECO:0000313" key="3">
    <source>
        <dbReference type="EMBL" id="QGL49340.1"/>
    </source>
</evidence>
<gene>
    <name evidence="2" type="ORF">G3561_26940</name>
    <name evidence="3" type="ORF">GCE86_21355</name>
</gene>
<dbReference type="Proteomes" id="UP000477779">
    <property type="component" value="Unassembled WGS sequence"/>
</dbReference>
<dbReference type="AlphaFoldDB" id="A0AAJ2ZLA9"/>
<evidence type="ECO:0000259" key="1">
    <source>
        <dbReference type="PROSITE" id="PS51186"/>
    </source>
</evidence>
<dbReference type="Proteomes" id="UP000402241">
    <property type="component" value="Chromosome"/>
</dbReference>
<dbReference type="Gene3D" id="3.40.630.30">
    <property type="match status" value="1"/>
</dbReference>
<proteinExistence type="predicted"/>
<name>A0AAJ2ZLA9_9ACTN</name>
<accession>A0AAJ2ZLA9</accession>
<dbReference type="EMBL" id="CP045309">
    <property type="protein sequence ID" value="QGL49340.1"/>
    <property type="molecule type" value="Genomic_DNA"/>
</dbReference>
<dbReference type="InterPro" id="IPR016181">
    <property type="entry name" value="Acyl_CoA_acyltransferase"/>
</dbReference>
<dbReference type="PANTHER" id="PTHR43138:SF1">
    <property type="entry name" value="N-ACETYLTRANSFERASE ACA1"/>
    <property type="match status" value="1"/>
</dbReference>
<dbReference type="InterPro" id="IPR052742">
    <property type="entry name" value="Mito_N-acetyltransferase"/>
</dbReference>
<reference evidence="3 4" key="1">
    <citation type="submission" date="2019-10" db="EMBL/GenBank/DDBJ databases">
        <title>Genome Sequence of Micromonospora terminaliae DSM 101760.</title>
        <authorList>
            <person name="Guo L."/>
        </authorList>
    </citation>
    <scope>NUCLEOTIDE SEQUENCE [LARGE SCALE GENOMIC DNA]</scope>
    <source>
        <strain evidence="3 4">DSM 101760</strain>
    </source>
</reference>
<evidence type="ECO:0000313" key="4">
    <source>
        <dbReference type="Proteomes" id="UP000402241"/>
    </source>
</evidence>